<dbReference type="Pfam" id="PF01557">
    <property type="entry name" value="FAA_hydrolase"/>
    <property type="match status" value="1"/>
</dbReference>
<feature type="domain" description="Metallo-beta-lactamase" evidence="2">
    <location>
        <begin position="360"/>
        <end position="559"/>
    </location>
</feature>
<accession>A0ABW2CI37</accession>
<dbReference type="Gene3D" id="3.90.850.10">
    <property type="entry name" value="Fumarylacetoacetase-like, C-terminal domain"/>
    <property type="match status" value="1"/>
</dbReference>
<sequence length="653" mass="69956">MRWVTFEAGSGERVGVLADGVVHALPPGARLVELVGRGAAGLRAVGEEALNAPYETVPLERVRLLAPIPRPPAVRDALCFLDHMRNCRAAMGQSVDLEDVWYEIPAFYFASPSTIVGPYEDVRISPGSAWFDFELEIAAVVGPGGRDLTPEEAERHIAGYTIYCDWSARDLQLKEGGLGLGQAKGKDGATTLGPWLVTPDELEPYRVDGGLALDVEATVNGARIGAGSTGAMDWTFGEVLSYASRGVELRPGDVVGSGTVPGCCLLEHIDLADLGSFPGWLKDGDVVRLSVRGLGEVRQTVRAAGLPHPLADRPRPGRRARPRRANPAAARPSAAPYTRGLHEVGRDVWAWLQPDGGYGWSNAGLIAGDGASLLVDTLFDLRLTRELLDALAPVTRRRPLTHAVLTHANGDHTHGNQLLGDEVRIVAARGTAEEMGHEMAPELLAGTQVFDLGPVLSPYLRERFRAFDFGGIRPRLPDETYDRELTLDVGGREVRVLNLGPAHTAADSVVHVPDAGVLFGGDLLFIGCTPIVWSGPIGNWIAACDAMIALDAPTVVPGHGPVTDPDGIRAVRGYLAHVKEQADAAHAAGLTFQEAADGIDLGEYAAWLDSERVVANVYQRYRELDPRTPTLENMELLGLMAAWEASRGDRPGA</sequence>
<dbReference type="Proteomes" id="UP001596380">
    <property type="component" value="Unassembled WGS sequence"/>
</dbReference>
<evidence type="ECO:0000313" key="3">
    <source>
        <dbReference type="EMBL" id="MFC6881402.1"/>
    </source>
</evidence>
<dbReference type="EMBL" id="JBHSXS010000008">
    <property type="protein sequence ID" value="MFC6881402.1"/>
    <property type="molecule type" value="Genomic_DNA"/>
</dbReference>
<dbReference type="InterPro" id="IPR036866">
    <property type="entry name" value="RibonucZ/Hydroxyglut_hydro"/>
</dbReference>
<dbReference type="SMART" id="SM00849">
    <property type="entry name" value="Lactamase_B"/>
    <property type="match status" value="1"/>
</dbReference>
<dbReference type="Gene3D" id="3.60.15.10">
    <property type="entry name" value="Ribonuclease Z/Hydroxyacylglutathione hydrolase-like"/>
    <property type="match status" value="1"/>
</dbReference>
<name>A0ABW2CI37_9ACTN</name>
<dbReference type="RefSeq" id="WP_160822817.1">
    <property type="nucleotide sequence ID" value="NZ_JBHSXE010000001.1"/>
</dbReference>
<dbReference type="GO" id="GO:0016787">
    <property type="term" value="F:hydrolase activity"/>
    <property type="evidence" value="ECO:0007669"/>
    <property type="project" value="UniProtKB-KW"/>
</dbReference>
<dbReference type="InterPro" id="IPR011234">
    <property type="entry name" value="Fumarylacetoacetase-like_C"/>
</dbReference>
<keyword evidence="4" id="KW-1185">Reference proteome</keyword>
<dbReference type="CDD" id="cd16282">
    <property type="entry name" value="metallo-hydrolase-like_MBL-fold"/>
    <property type="match status" value="1"/>
</dbReference>
<dbReference type="PANTHER" id="PTHR43211">
    <property type="entry name" value="FUMARYLACETOACETATE HYDROLASE"/>
    <property type="match status" value="1"/>
</dbReference>
<evidence type="ECO:0000313" key="4">
    <source>
        <dbReference type="Proteomes" id="UP001596380"/>
    </source>
</evidence>
<comment type="caution">
    <text evidence="3">The sequence shown here is derived from an EMBL/GenBank/DDBJ whole genome shotgun (WGS) entry which is preliminary data.</text>
</comment>
<dbReference type="InterPro" id="IPR036663">
    <property type="entry name" value="Fumarylacetoacetase_C_sf"/>
</dbReference>
<feature type="region of interest" description="Disordered" evidence="1">
    <location>
        <begin position="306"/>
        <end position="335"/>
    </location>
</feature>
<dbReference type="SUPFAM" id="SSF56529">
    <property type="entry name" value="FAH"/>
    <property type="match status" value="1"/>
</dbReference>
<dbReference type="InterPro" id="IPR001279">
    <property type="entry name" value="Metallo-B-lactamas"/>
</dbReference>
<evidence type="ECO:0000256" key="1">
    <source>
        <dbReference type="SAM" id="MobiDB-lite"/>
    </source>
</evidence>
<evidence type="ECO:0000259" key="2">
    <source>
        <dbReference type="SMART" id="SM00849"/>
    </source>
</evidence>
<proteinExistence type="predicted"/>
<keyword evidence="3" id="KW-0378">Hydrolase</keyword>
<feature type="compositionally biased region" description="Low complexity" evidence="1">
    <location>
        <begin position="325"/>
        <end position="335"/>
    </location>
</feature>
<gene>
    <name evidence="3" type="ORF">ACFQKB_16655</name>
</gene>
<dbReference type="SUPFAM" id="SSF56281">
    <property type="entry name" value="Metallo-hydrolase/oxidoreductase"/>
    <property type="match status" value="1"/>
</dbReference>
<dbReference type="Pfam" id="PF00753">
    <property type="entry name" value="Lactamase_B"/>
    <property type="match status" value="1"/>
</dbReference>
<dbReference type="PANTHER" id="PTHR43211:SF1">
    <property type="entry name" value="BLL6422 PROTEIN"/>
    <property type="match status" value="1"/>
</dbReference>
<organism evidence="3 4">
    <name type="scientific">Actinomadura yumaensis</name>
    <dbReference type="NCBI Taxonomy" id="111807"/>
    <lineage>
        <taxon>Bacteria</taxon>
        <taxon>Bacillati</taxon>
        <taxon>Actinomycetota</taxon>
        <taxon>Actinomycetes</taxon>
        <taxon>Streptosporangiales</taxon>
        <taxon>Thermomonosporaceae</taxon>
        <taxon>Actinomadura</taxon>
    </lineage>
</organism>
<protein>
    <submittedName>
        <fullName evidence="3">Fumarylacetoacetate hydrolase family protein</fullName>
    </submittedName>
</protein>
<reference evidence="4" key="1">
    <citation type="journal article" date="2019" name="Int. J. Syst. Evol. Microbiol.">
        <title>The Global Catalogue of Microorganisms (GCM) 10K type strain sequencing project: providing services to taxonomists for standard genome sequencing and annotation.</title>
        <authorList>
            <consortium name="The Broad Institute Genomics Platform"/>
            <consortium name="The Broad Institute Genome Sequencing Center for Infectious Disease"/>
            <person name="Wu L."/>
            <person name="Ma J."/>
        </authorList>
    </citation>
    <scope>NUCLEOTIDE SEQUENCE [LARGE SCALE GENOMIC DNA]</scope>
    <source>
        <strain evidence="4">JCM 3369</strain>
    </source>
</reference>